<dbReference type="SUPFAM" id="SSF56925">
    <property type="entry name" value="OMPA-like"/>
    <property type="match status" value="1"/>
</dbReference>
<gene>
    <name evidence="4" type="ORF">F0M18_14680</name>
</gene>
<reference evidence="4 5" key="1">
    <citation type="submission" date="2019-09" db="EMBL/GenBank/DDBJ databases">
        <authorList>
            <person name="Chen X.-Y."/>
        </authorList>
    </citation>
    <scope>NUCLEOTIDE SEQUENCE [LARGE SCALE GENOMIC DNA]</scope>
    <source>
        <strain evidence="4 5">NY5</strain>
    </source>
</reference>
<evidence type="ECO:0000259" key="3">
    <source>
        <dbReference type="Pfam" id="PF13505"/>
    </source>
</evidence>
<protein>
    <submittedName>
        <fullName evidence="4">Outer membrane beta-barrel protein</fullName>
    </submittedName>
</protein>
<evidence type="ECO:0000313" key="4">
    <source>
        <dbReference type="EMBL" id="KAA1189594.1"/>
    </source>
</evidence>
<keyword evidence="1" id="KW-0732">Signal</keyword>
<organism evidence="4 5">
    <name type="scientific">Pseudohalioglobus sediminis</name>
    <dbReference type="NCBI Taxonomy" id="2606449"/>
    <lineage>
        <taxon>Bacteria</taxon>
        <taxon>Pseudomonadati</taxon>
        <taxon>Pseudomonadota</taxon>
        <taxon>Gammaproteobacteria</taxon>
        <taxon>Cellvibrionales</taxon>
        <taxon>Halieaceae</taxon>
        <taxon>Pseudohalioglobus</taxon>
    </lineage>
</organism>
<sequence length="296" mass="32259">MHPPGKPAPGAIPTDVEFVGPNAIHHILGEVYAQRCIDQQQVEQLRKQQPFQDPQADRQGPGHRSTHVACRPRRIECKVTIAIFASSTPCSYGLKCHPRNTTATLTARSPPMLKKFLIAMLVSTASTLGAGLAHADATGLFIAGGVNYAELDASIEEDFDLEDGLEALFDDKAVGYNLGAGYRFNKWLAVDAAYWDLGEFKSDKLTNGQKIGFDTSIWTVGGIVSVPLWILDVYGRAGAAMWDVDSRFIDADGTDLYYGAGAALNVFGSIDLYAEYVRFDADEAIDTINLGMRFTF</sequence>
<dbReference type="AlphaFoldDB" id="A0A5B0WR72"/>
<name>A0A5B0WR72_9GAMM</name>
<feature type="domain" description="Outer membrane protein beta-barrel" evidence="3">
    <location>
        <begin position="131"/>
        <end position="291"/>
    </location>
</feature>
<dbReference type="Pfam" id="PF13505">
    <property type="entry name" value="OMP_b-brl"/>
    <property type="match status" value="1"/>
</dbReference>
<dbReference type="EMBL" id="VTUX01000007">
    <property type="protein sequence ID" value="KAA1189594.1"/>
    <property type="molecule type" value="Genomic_DNA"/>
</dbReference>
<evidence type="ECO:0000256" key="1">
    <source>
        <dbReference type="ARBA" id="ARBA00022729"/>
    </source>
</evidence>
<proteinExistence type="predicted"/>
<evidence type="ECO:0000313" key="5">
    <source>
        <dbReference type="Proteomes" id="UP000323708"/>
    </source>
</evidence>
<accession>A0A5B0WR72</accession>
<feature type="region of interest" description="Disordered" evidence="2">
    <location>
        <begin position="44"/>
        <end position="67"/>
    </location>
</feature>
<dbReference type="Proteomes" id="UP000323708">
    <property type="component" value="Unassembled WGS sequence"/>
</dbReference>
<evidence type="ECO:0000256" key="2">
    <source>
        <dbReference type="SAM" id="MobiDB-lite"/>
    </source>
</evidence>
<dbReference type="InterPro" id="IPR011250">
    <property type="entry name" value="OMP/PagP_B-barrel"/>
</dbReference>
<dbReference type="InterPro" id="IPR027385">
    <property type="entry name" value="Beta-barrel_OMP"/>
</dbReference>
<keyword evidence="5" id="KW-1185">Reference proteome</keyword>
<dbReference type="Gene3D" id="2.40.160.20">
    <property type="match status" value="1"/>
</dbReference>
<comment type="caution">
    <text evidence="4">The sequence shown here is derived from an EMBL/GenBank/DDBJ whole genome shotgun (WGS) entry which is preliminary data.</text>
</comment>